<dbReference type="EMBL" id="ADGI01000044">
    <property type="protein sequence ID" value="EGV31495.1"/>
    <property type="molecule type" value="Genomic_DNA"/>
</dbReference>
<protein>
    <recommendedName>
        <fullName evidence="4">Thioredoxin domain-containing protein</fullName>
    </recommendedName>
</protein>
<evidence type="ECO:0000313" key="2">
    <source>
        <dbReference type="EMBL" id="EGV31495.1"/>
    </source>
</evidence>
<dbReference type="PATRIC" id="fig|702438.4.peg.1280"/>
<feature type="signal peptide" evidence="1">
    <location>
        <begin position="1"/>
        <end position="21"/>
    </location>
</feature>
<comment type="caution">
    <text evidence="2">The sequence shown here is derived from an EMBL/GenBank/DDBJ whole genome shotgun (WGS) entry which is preliminary data.</text>
</comment>
<dbReference type="GeneID" id="95425885"/>
<keyword evidence="3" id="KW-1185">Reference proteome</keyword>
<sequence length="183" mass="21299">MRNYILHALLTCFVLTSCQIAGLTSGYTHLSKREQAKVIHYKGNIDSISDYANVYAVTVEQVKEYVLTHKKVIVYDYTPFCKSPFCTSPTALTKRYKAKGIDVLVISNIYDDIFKSVNKEFPMLMIDTKECKTKWRGKYIDSFYFALTGLTLKEVNYALYYYFRNGTYVKSFKDPKEIEKEIE</sequence>
<dbReference type="PROSITE" id="PS51257">
    <property type="entry name" value="PROKAR_LIPOPROTEIN"/>
    <property type="match status" value="1"/>
</dbReference>
<keyword evidence="1" id="KW-0732">Signal</keyword>
<proteinExistence type="predicted"/>
<organism evidence="2 3">
    <name type="scientific">Segatella oulorum F0390</name>
    <dbReference type="NCBI Taxonomy" id="702438"/>
    <lineage>
        <taxon>Bacteria</taxon>
        <taxon>Pseudomonadati</taxon>
        <taxon>Bacteroidota</taxon>
        <taxon>Bacteroidia</taxon>
        <taxon>Bacteroidales</taxon>
        <taxon>Prevotellaceae</taxon>
        <taxon>Segatella</taxon>
    </lineage>
</organism>
<dbReference type="eggNOG" id="ENOG5033282">
    <property type="taxonomic scope" value="Bacteria"/>
</dbReference>
<evidence type="ECO:0000313" key="3">
    <source>
        <dbReference type="Proteomes" id="UP000005141"/>
    </source>
</evidence>
<dbReference type="HOGENOM" id="CLU_120946_0_0_10"/>
<name>G1WBP1_9BACT</name>
<dbReference type="AlphaFoldDB" id="G1WBP1"/>
<dbReference type="Proteomes" id="UP000005141">
    <property type="component" value="Unassembled WGS sequence"/>
</dbReference>
<evidence type="ECO:0000256" key="1">
    <source>
        <dbReference type="SAM" id="SignalP"/>
    </source>
</evidence>
<evidence type="ECO:0008006" key="4">
    <source>
        <dbReference type="Google" id="ProtNLM"/>
    </source>
</evidence>
<dbReference type="RefSeq" id="WP_004380274.1">
    <property type="nucleotide sequence ID" value="NZ_JH114215.1"/>
</dbReference>
<accession>G1WBP1</accession>
<reference evidence="2 3" key="1">
    <citation type="submission" date="2011-07" db="EMBL/GenBank/DDBJ databases">
        <title>The Genome Sequence of Prevotella oulorum F0390.</title>
        <authorList>
            <consortium name="The Broad Institute Genome Sequencing Platform"/>
            <consortium name="The Broad Institute Genome Sequencing Center for Infectious Disease"/>
            <person name="Earl A."/>
            <person name="Ward D."/>
            <person name="Feldgarden M."/>
            <person name="Gevers D."/>
            <person name="Izard J."/>
            <person name="Ganesan A."/>
            <person name="Baranova O.V."/>
            <person name="Blanton J.M."/>
            <person name="Tanner A.C."/>
            <person name="Dewhirst F.E."/>
            <person name="Young S.K."/>
            <person name="Zeng Q."/>
            <person name="Gargeya S."/>
            <person name="Fitzgerald M."/>
            <person name="Haas B."/>
            <person name="Abouelleil A."/>
            <person name="Alvarado L."/>
            <person name="Arachchi H.M."/>
            <person name="Berlin A."/>
            <person name="Brown A."/>
            <person name="Chapman S.B."/>
            <person name="Chen Z."/>
            <person name="Dunbar C."/>
            <person name="Freedman E."/>
            <person name="Gearin G."/>
            <person name="Gellesch M."/>
            <person name="Goldberg J."/>
            <person name="Griggs A."/>
            <person name="Gujja S."/>
            <person name="Heiman D."/>
            <person name="Howarth C."/>
            <person name="Larson L."/>
            <person name="Lui A."/>
            <person name="MacDonald P.J.P."/>
            <person name="Mehta T."/>
            <person name="Montmayeur A."/>
            <person name="Murphy C."/>
            <person name="Neiman D."/>
            <person name="Pearson M."/>
            <person name="Priest M."/>
            <person name="Roberts A."/>
            <person name="Saif S."/>
            <person name="Shea T."/>
            <person name="Shenoy N."/>
            <person name="Sisk P."/>
            <person name="Stolte C."/>
            <person name="Sykes S."/>
            <person name="Wortman J."/>
            <person name="Nusbaum C."/>
            <person name="Birren B."/>
        </authorList>
    </citation>
    <scope>NUCLEOTIDE SEQUENCE [LARGE SCALE GENOMIC DNA]</scope>
    <source>
        <strain evidence="2 3">F0390</strain>
    </source>
</reference>
<gene>
    <name evidence="2" type="ORF">HMPREF9431_01242</name>
</gene>
<feature type="chain" id="PRO_5003424838" description="Thioredoxin domain-containing protein" evidence="1">
    <location>
        <begin position="22"/>
        <end position="183"/>
    </location>
</feature>
<dbReference type="OrthoDB" id="1075381at2"/>